<evidence type="ECO:0000313" key="2">
    <source>
        <dbReference type="Proteomes" id="UP000798662"/>
    </source>
</evidence>
<sequence length="152" mass="16357">MEGPVAAEGQEAVPYESSVGALPGDENDMAGWAQAWERERGRKWTTSTLAHRSMLAIDGCSHGNSFRKQMMAMKDAYVPGAEDRSEAIKVVRHEAELGYTKAAKSMLATVVMAQMPPSPLADRQPQLDHSGAAAMSDDANLHMACLVIERGG</sequence>
<name>A0ACC3BPH5_PYRYE</name>
<evidence type="ECO:0000313" key="1">
    <source>
        <dbReference type="EMBL" id="KAK1859787.1"/>
    </source>
</evidence>
<organism evidence="1 2">
    <name type="scientific">Pyropia yezoensis</name>
    <name type="common">Susabi-nori</name>
    <name type="synonym">Porphyra yezoensis</name>
    <dbReference type="NCBI Taxonomy" id="2788"/>
    <lineage>
        <taxon>Eukaryota</taxon>
        <taxon>Rhodophyta</taxon>
        <taxon>Bangiophyceae</taxon>
        <taxon>Bangiales</taxon>
        <taxon>Bangiaceae</taxon>
        <taxon>Pyropia</taxon>
    </lineage>
</organism>
<accession>A0ACC3BPH5</accession>
<comment type="caution">
    <text evidence="1">The sequence shown here is derived from an EMBL/GenBank/DDBJ whole genome shotgun (WGS) entry which is preliminary data.</text>
</comment>
<dbReference type="Proteomes" id="UP000798662">
    <property type="component" value="Chromosome 1"/>
</dbReference>
<gene>
    <name evidence="1" type="ORF">I4F81_002381</name>
</gene>
<protein>
    <submittedName>
        <fullName evidence="1">Uncharacterized protein</fullName>
    </submittedName>
</protein>
<reference evidence="1" key="1">
    <citation type="submission" date="2019-11" db="EMBL/GenBank/DDBJ databases">
        <title>Nori genome reveals adaptations in red seaweeds to the harsh intertidal environment.</title>
        <authorList>
            <person name="Wang D."/>
            <person name="Mao Y."/>
        </authorList>
    </citation>
    <scope>NUCLEOTIDE SEQUENCE</scope>
    <source>
        <tissue evidence="1">Gametophyte</tissue>
    </source>
</reference>
<keyword evidence="2" id="KW-1185">Reference proteome</keyword>
<dbReference type="EMBL" id="CM020618">
    <property type="protein sequence ID" value="KAK1859787.1"/>
    <property type="molecule type" value="Genomic_DNA"/>
</dbReference>
<proteinExistence type="predicted"/>